<keyword evidence="9 15" id="KW-0418">Kinase</keyword>
<evidence type="ECO:0000256" key="5">
    <source>
        <dbReference type="ARBA" id="ARBA00022643"/>
    </source>
</evidence>
<keyword evidence="11 15" id="KW-0067">ATP-binding</keyword>
<dbReference type="GO" id="GO:0005524">
    <property type="term" value="F:ATP binding"/>
    <property type="evidence" value="ECO:0007669"/>
    <property type="project" value="UniProtKB-UniRule"/>
</dbReference>
<dbReference type="PIRSF" id="PIRSF004491">
    <property type="entry name" value="FAD_Synth"/>
    <property type="match status" value="1"/>
</dbReference>
<dbReference type="RefSeq" id="WP_160332259.1">
    <property type="nucleotide sequence ID" value="NZ_WSRS01000010.1"/>
</dbReference>
<evidence type="ECO:0000256" key="12">
    <source>
        <dbReference type="ARBA" id="ARBA00023268"/>
    </source>
</evidence>
<dbReference type="Pfam" id="PF01687">
    <property type="entry name" value="Flavokinase"/>
    <property type="match status" value="1"/>
</dbReference>
<evidence type="ECO:0000256" key="4">
    <source>
        <dbReference type="ARBA" id="ARBA00022630"/>
    </source>
</evidence>
<keyword evidence="12" id="KW-0511">Multifunctional enzyme</keyword>
<dbReference type="EMBL" id="WSRS01000010">
    <property type="protein sequence ID" value="MVX58434.1"/>
    <property type="molecule type" value="Genomic_DNA"/>
</dbReference>
<dbReference type="AlphaFoldDB" id="A0A7X3KBQ2"/>
<dbReference type="Gene3D" id="3.40.50.620">
    <property type="entry name" value="HUPs"/>
    <property type="match status" value="1"/>
</dbReference>
<organism evidence="17 18">
    <name type="scientific">Streptococcus danieliae</name>
    <dbReference type="NCBI Taxonomy" id="747656"/>
    <lineage>
        <taxon>Bacteria</taxon>
        <taxon>Bacillati</taxon>
        <taxon>Bacillota</taxon>
        <taxon>Bacilli</taxon>
        <taxon>Lactobacillales</taxon>
        <taxon>Streptococcaceae</taxon>
        <taxon>Streptococcus</taxon>
    </lineage>
</organism>
<sequence>MKKQIIQDWRDIEQKESTILVLGYFDGIHKGHQQLFQRARQLADQSGLQVALLTFPESPQLAFSRFRPDLLLHLSSSELREELLEQAGVDLLYLQDFTSEFGSLTGQEFLDTYVASLKAQKLVVGFDYHFGCDRQGAQLLASSFPGQVEIVPSYDLDGKKVSSTRIRAALAQGQVEEVSQLLGRPYQTCGIVVHGDARGRTIGYPTANLAPLDRLHMPADGVYVVDVHEGNRVYRGMASVGKNVTFEGDELRFEVNIFDFSADIYGHRLKIDWLARLRDMVKFSSVQALIEQLEDDKNRAQDWKERD</sequence>
<dbReference type="FunFam" id="2.40.30.30:FF:000003">
    <property type="entry name" value="Riboflavin biosynthesis protein"/>
    <property type="match status" value="1"/>
</dbReference>
<evidence type="ECO:0000256" key="9">
    <source>
        <dbReference type="ARBA" id="ARBA00022777"/>
    </source>
</evidence>
<comment type="catalytic activity">
    <reaction evidence="13 15">
        <text>riboflavin + ATP = FMN + ADP + H(+)</text>
        <dbReference type="Rhea" id="RHEA:14357"/>
        <dbReference type="ChEBI" id="CHEBI:15378"/>
        <dbReference type="ChEBI" id="CHEBI:30616"/>
        <dbReference type="ChEBI" id="CHEBI:57986"/>
        <dbReference type="ChEBI" id="CHEBI:58210"/>
        <dbReference type="ChEBI" id="CHEBI:456216"/>
        <dbReference type="EC" id="2.7.1.26"/>
    </reaction>
</comment>
<evidence type="ECO:0000256" key="11">
    <source>
        <dbReference type="ARBA" id="ARBA00022840"/>
    </source>
</evidence>
<feature type="domain" description="Riboflavin kinase" evidence="16">
    <location>
        <begin position="181"/>
        <end position="305"/>
    </location>
</feature>
<dbReference type="GO" id="GO:0009231">
    <property type="term" value="P:riboflavin biosynthetic process"/>
    <property type="evidence" value="ECO:0007669"/>
    <property type="project" value="InterPro"/>
</dbReference>
<evidence type="ECO:0000313" key="18">
    <source>
        <dbReference type="Proteomes" id="UP000461595"/>
    </source>
</evidence>
<dbReference type="Proteomes" id="UP000461595">
    <property type="component" value="Unassembled WGS sequence"/>
</dbReference>
<dbReference type="EC" id="2.7.7.2" evidence="15"/>
<dbReference type="OrthoDB" id="9803667at2"/>
<evidence type="ECO:0000256" key="3">
    <source>
        <dbReference type="ARBA" id="ARBA00005201"/>
    </source>
</evidence>
<dbReference type="Gene3D" id="2.40.30.30">
    <property type="entry name" value="Riboflavin kinase-like"/>
    <property type="match status" value="1"/>
</dbReference>
<dbReference type="PANTHER" id="PTHR22749:SF6">
    <property type="entry name" value="RIBOFLAVIN KINASE"/>
    <property type="match status" value="1"/>
</dbReference>
<dbReference type="UniPathway" id="UPA00276">
    <property type="reaction ID" value="UER00406"/>
</dbReference>
<keyword evidence="8 15" id="KW-0547">Nucleotide-binding</keyword>
<dbReference type="GO" id="GO:0009398">
    <property type="term" value="P:FMN biosynthetic process"/>
    <property type="evidence" value="ECO:0007669"/>
    <property type="project" value="UniProtKB-UniRule"/>
</dbReference>
<dbReference type="InterPro" id="IPR014729">
    <property type="entry name" value="Rossmann-like_a/b/a_fold"/>
</dbReference>
<dbReference type="PANTHER" id="PTHR22749">
    <property type="entry name" value="RIBOFLAVIN KINASE/FMN ADENYLYLTRANSFERASE"/>
    <property type="match status" value="1"/>
</dbReference>
<dbReference type="SUPFAM" id="SSF52374">
    <property type="entry name" value="Nucleotidylyl transferase"/>
    <property type="match status" value="1"/>
</dbReference>
<dbReference type="InterPro" id="IPR002606">
    <property type="entry name" value="Riboflavin_kinase_bac"/>
</dbReference>
<evidence type="ECO:0000256" key="13">
    <source>
        <dbReference type="ARBA" id="ARBA00047880"/>
    </source>
</evidence>
<evidence type="ECO:0000256" key="8">
    <source>
        <dbReference type="ARBA" id="ARBA00022741"/>
    </source>
</evidence>
<comment type="caution">
    <text evidence="17">The sequence shown here is derived from an EMBL/GenBank/DDBJ whole genome shotgun (WGS) entry which is preliminary data.</text>
</comment>
<evidence type="ECO:0000259" key="16">
    <source>
        <dbReference type="SMART" id="SM00904"/>
    </source>
</evidence>
<comment type="function">
    <text evidence="1">Catalyzes the phosphorylation of riboflavin to FMN followed by the adenylation of FMN to FAD.</text>
</comment>
<evidence type="ECO:0000256" key="14">
    <source>
        <dbReference type="ARBA" id="ARBA00049494"/>
    </source>
</evidence>
<dbReference type="SMART" id="SM00904">
    <property type="entry name" value="Flavokinase"/>
    <property type="match status" value="1"/>
</dbReference>
<dbReference type="NCBIfam" id="TIGR00125">
    <property type="entry name" value="cyt_tran_rel"/>
    <property type="match status" value="1"/>
</dbReference>
<name>A0A7X3KBQ2_9STRE</name>
<evidence type="ECO:0000256" key="2">
    <source>
        <dbReference type="ARBA" id="ARBA00004726"/>
    </source>
</evidence>
<keyword evidence="7 15" id="KW-0548">Nucleotidyltransferase</keyword>
<comment type="similarity">
    <text evidence="15">Belongs to the ribF family.</text>
</comment>
<proteinExistence type="inferred from homology"/>
<keyword evidence="6 15" id="KW-0808">Transferase</keyword>
<comment type="pathway">
    <text evidence="2 15">Cofactor biosynthesis; FAD biosynthesis; FAD from FMN: step 1/1.</text>
</comment>
<comment type="catalytic activity">
    <reaction evidence="14 15">
        <text>FMN + ATP + H(+) = FAD + diphosphate</text>
        <dbReference type="Rhea" id="RHEA:17237"/>
        <dbReference type="ChEBI" id="CHEBI:15378"/>
        <dbReference type="ChEBI" id="CHEBI:30616"/>
        <dbReference type="ChEBI" id="CHEBI:33019"/>
        <dbReference type="ChEBI" id="CHEBI:57692"/>
        <dbReference type="ChEBI" id="CHEBI:58210"/>
        <dbReference type="EC" id="2.7.7.2"/>
    </reaction>
</comment>
<dbReference type="GO" id="GO:0006747">
    <property type="term" value="P:FAD biosynthetic process"/>
    <property type="evidence" value="ECO:0007669"/>
    <property type="project" value="UniProtKB-UniRule"/>
</dbReference>
<evidence type="ECO:0000313" key="17">
    <source>
        <dbReference type="EMBL" id="MVX58434.1"/>
    </source>
</evidence>
<dbReference type="InterPro" id="IPR023468">
    <property type="entry name" value="Riboflavin_kinase"/>
</dbReference>
<evidence type="ECO:0000256" key="6">
    <source>
        <dbReference type="ARBA" id="ARBA00022679"/>
    </source>
</evidence>
<dbReference type="EC" id="2.7.1.26" evidence="15"/>
<dbReference type="InterPro" id="IPR004821">
    <property type="entry name" value="Cyt_trans-like"/>
</dbReference>
<keyword evidence="5 15" id="KW-0288">FMN</keyword>
<evidence type="ECO:0000256" key="1">
    <source>
        <dbReference type="ARBA" id="ARBA00002121"/>
    </source>
</evidence>
<accession>A0A7X3KBQ2</accession>
<dbReference type="GO" id="GO:0003919">
    <property type="term" value="F:FMN adenylyltransferase activity"/>
    <property type="evidence" value="ECO:0007669"/>
    <property type="project" value="UniProtKB-UniRule"/>
</dbReference>
<dbReference type="InterPro" id="IPR023465">
    <property type="entry name" value="Riboflavin_kinase_dom_sf"/>
</dbReference>
<dbReference type="InterPro" id="IPR015865">
    <property type="entry name" value="Riboflavin_kinase_bac/euk"/>
</dbReference>
<protein>
    <recommendedName>
        <fullName evidence="15">Riboflavin biosynthesis protein</fullName>
    </recommendedName>
    <domain>
        <recommendedName>
            <fullName evidence="15">Riboflavin kinase</fullName>
            <ecNumber evidence="15">2.7.1.26</ecNumber>
        </recommendedName>
        <alternativeName>
            <fullName evidence="15">Flavokinase</fullName>
        </alternativeName>
    </domain>
    <domain>
        <recommendedName>
            <fullName evidence="15">FMN adenylyltransferase</fullName>
            <ecNumber evidence="15">2.7.7.2</ecNumber>
        </recommendedName>
        <alternativeName>
            <fullName evidence="15">FAD pyrophosphorylase</fullName>
        </alternativeName>
        <alternativeName>
            <fullName evidence="15">FAD synthase</fullName>
        </alternativeName>
    </domain>
</protein>
<dbReference type="CDD" id="cd02064">
    <property type="entry name" value="FAD_synthetase_N"/>
    <property type="match status" value="1"/>
</dbReference>
<evidence type="ECO:0000256" key="7">
    <source>
        <dbReference type="ARBA" id="ARBA00022695"/>
    </source>
</evidence>
<dbReference type="GO" id="GO:0008531">
    <property type="term" value="F:riboflavin kinase activity"/>
    <property type="evidence" value="ECO:0007669"/>
    <property type="project" value="UniProtKB-UniRule"/>
</dbReference>
<dbReference type="UniPathway" id="UPA00277">
    <property type="reaction ID" value="UER00407"/>
</dbReference>
<dbReference type="NCBIfam" id="TIGR00083">
    <property type="entry name" value="ribF"/>
    <property type="match status" value="1"/>
</dbReference>
<dbReference type="NCBIfam" id="NF004158">
    <property type="entry name" value="PRK05627.1-1"/>
    <property type="match status" value="1"/>
</dbReference>
<keyword evidence="4 15" id="KW-0285">Flavoprotein</keyword>
<comment type="pathway">
    <text evidence="3 15">Cofactor biosynthesis; FMN biosynthesis; FMN from riboflavin (ATP route): step 1/1.</text>
</comment>
<dbReference type="SUPFAM" id="SSF82114">
    <property type="entry name" value="Riboflavin kinase-like"/>
    <property type="match status" value="1"/>
</dbReference>
<keyword evidence="10 15" id="KW-0274">FAD</keyword>
<dbReference type="InterPro" id="IPR015864">
    <property type="entry name" value="FAD_synthase"/>
</dbReference>
<reference evidence="17 18" key="1">
    <citation type="submission" date="2019-12" db="EMBL/GenBank/DDBJ databases">
        <title>Microbes associate with the intestines of laboratory mice.</title>
        <authorList>
            <person name="Navarre W."/>
            <person name="Wong E."/>
        </authorList>
    </citation>
    <scope>NUCLEOTIDE SEQUENCE [LARGE SCALE GENOMIC DNA]</scope>
    <source>
        <strain evidence="17 18">NM51_B2-22</strain>
    </source>
</reference>
<dbReference type="Pfam" id="PF06574">
    <property type="entry name" value="FAD_syn"/>
    <property type="match status" value="1"/>
</dbReference>
<evidence type="ECO:0000256" key="15">
    <source>
        <dbReference type="PIRNR" id="PIRNR004491"/>
    </source>
</evidence>
<evidence type="ECO:0000256" key="10">
    <source>
        <dbReference type="ARBA" id="ARBA00022827"/>
    </source>
</evidence>
<gene>
    <name evidence="17" type="ORF">E5983_02050</name>
</gene>